<evidence type="ECO:0000256" key="8">
    <source>
        <dbReference type="PROSITE-ProRule" id="PRU00221"/>
    </source>
</evidence>
<dbReference type="PRINTS" id="PR00320">
    <property type="entry name" value="GPROTEINBRPT"/>
</dbReference>
<keyword evidence="11" id="KW-1185">Reference proteome</keyword>
<dbReference type="Pfam" id="PF00400">
    <property type="entry name" value="WD40"/>
    <property type="match status" value="7"/>
</dbReference>
<dbReference type="InterPro" id="IPR036322">
    <property type="entry name" value="WD40_repeat_dom_sf"/>
</dbReference>
<accession>A0A2X0KQW4</accession>
<evidence type="ECO:0000256" key="4">
    <source>
        <dbReference type="ARBA" id="ARBA00022737"/>
    </source>
</evidence>
<protein>
    <recommendedName>
        <fullName evidence="7">WD40 repeat-containing protein SMU1</fullName>
    </recommendedName>
</protein>
<dbReference type="STRING" id="289078.A0A2X0KQW4"/>
<dbReference type="OrthoDB" id="674604at2759"/>
<dbReference type="InterPro" id="IPR045184">
    <property type="entry name" value="SMU1"/>
</dbReference>
<dbReference type="Gene3D" id="2.130.10.10">
    <property type="entry name" value="YVTN repeat-like/Quinoprotein amine dehydrogenase"/>
    <property type="match status" value="3"/>
</dbReference>
<feature type="region of interest" description="Disordered" evidence="9">
    <location>
        <begin position="1"/>
        <end position="98"/>
    </location>
</feature>
<organism evidence="10 11">
    <name type="scientific">Microbotryum saponariae</name>
    <dbReference type="NCBI Taxonomy" id="289078"/>
    <lineage>
        <taxon>Eukaryota</taxon>
        <taxon>Fungi</taxon>
        <taxon>Dikarya</taxon>
        <taxon>Basidiomycota</taxon>
        <taxon>Pucciniomycotina</taxon>
        <taxon>Microbotryomycetes</taxon>
        <taxon>Microbotryales</taxon>
        <taxon>Microbotryaceae</taxon>
        <taxon>Microbotryum</taxon>
    </lineage>
</organism>
<dbReference type="GO" id="GO:0016607">
    <property type="term" value="C:nuclear speck"/>
    <property type="evidence" value="ECO:0007669"/>
    <property type="project" value="UniProtKB-SubCell"/>
</dbReference>
<dbReference type="PROSITE" id="PS50294">
    <property type="entry name" value="WD_REPEATS_REGION"/>
    <property type="match status" value="6"/>
</dbReference>
<feature type="repeat" description="WD" evidence="8">
    <location>
        <begin position="675"/>
        <end position="716"/>
    </location>
</feature>
<gene>
    <name evidence="10" type="ORF">BZ3500_MVSOF-1268-A1-R1_CHR2-1G04478</name>
</gene>
<dbReference type="CDD" id="cd00200">
    <property type="entry name" value="WD40"/>
    <property type="match status" value="1"/>
</dbReference>
<dbReference type="InterPro" id="IPR019775">
    <property type="entry name" value="WD40_repeat_CS"/>
</dbReference>
<dbReference type="GO" id="GO:0000398">
    <property type="term" value="P:mRNA splicing, via spliceosome"/>
    <property type="evidence" value="ECO:0007669"/>
    <property type="project" value="InterPro"/>
</dbReference>
<dbReference type="EMBL" id="FMWP01000012">
    <property type="protein sequence ID" value="SCZ88541.1"/>
    <property type="molecule type" value="Genomic_DNA"/>
</dbReference>
<evidence type="ECO:0000313" key="10">
    <source>
        <dbReference type="EMBL" id="SCZ88541.1"/>
    </source>
</evidence>
<dbReference type="SMART" id="SM00320">
    <property type="entry name" value="WD40"/>
    <property type="match status" value="7"/>
</dbReference>
<evidence type="ECO:0000313" key="11">
    <source>
        <dbReference type="Proteomes" id="UP000249723"/>
    </source>
</evidence>
<dbReference type="PANTHER" id="PTHR22848">
    <property type="entry name" value="WD40 REPEAT PROTEIN"/>
    <property type="match status" value="1"/>
</dbReference>
<feature type="repeat" description="WD" evidence="8">
    <location>
        <begin position="650"/>
        <end position="674"/>
    </location>
</feature>
<dbReference type="PROSITE" id="PS00678">
    <property type="entry name" value="WD_REPEATS_1"/>
    <property type="match status" value="1"/>
</dbReference>
<feature type="repeat" description="WD" evidence="8">
    <location>
        <begin position="549"/>
        <end position="590"/>
    </location>
</feature>
<feature type="repeat" description="WD" evidence="8">
    <location>
        <begin position="591"/>
        <end position="630"/>
    </location>
</feature>
<reference evidence="11" key="1">
    <citation type="submission" date="2016-10" db="EMBL/GenBank/DDBJ databases">
        <authorList>
            <person name="Jeantristanb JTB J.-T."/>
            <person name="Ricardo R."/>
        </authorList>
    </citation>
    <scope>NUCLEOTIDE SEQUENCE [LARGE SCALE GENOMIC DNA]</scope>
</reference>
<evidence type="ECO:0000256" key="2">
    <source>
        <dbReference type="ARBA" id="ARBA00022574"/>
    </source>
</evidence>
<feature type="repeat" description="WD" evidence="8">
    <location>
        <begin position="418"/>
        <end position="460"/>
    </location>
</feature>
<dbReference type="PROSITE" id="PS50082">
    <property type="entry name" value="WD_REPEATS_2"/>
    <property type="match status" value="7"/>
</dbReference>
<feature type="compositionally biased region" description="Low complexity" evidence="9">
    <location>
        <begin position="43"/>
        <end position="68"/>
    </location>
</feature>
<keyword evidence="4" id="KW-0677">Repeat</keyword>
<keyword evidence="3" id="KW-0507">mRNA processing</keyword>
<proteinExistence type="inferred from homology"/>
<evidence type="ECO:0000256" key="5">
    <source>
        <dbReference type="ARBA" id="ARBA00023187"/>
    </source>
</evidence>
<dbReference type="InterPro" id="IPR001680">
    <property type="entry name" value="WD40_rpt"/>
</dbReference>
<feature type="compositionally biased region" description="Basic and acidic residues" evidence="9">
    <location>
        <begin position="1"/>
        <end position="12"/>
    </location>
</feature>
<name>A0A2X0KQW4_9BASI</name>
<keyword evidence="5" id="KW-0508">mRNA splicing</keyword>
<dbReference type="AlphaFoldDB" id="A0A2X0KQW4"/>
<evidence type="ECO:0000256" key="9">
    <source>
        <dbReference type="SAM" id="MobiDB-lite"/>
    </source>
</evidence>
<evidence type="ECO:0000256" key="3">
    <source>
        <dbReference type="ARBA" id="ARBA00022664"/>
    </source>
</evidence>
<evidence type="ECO:0000256" key="6">
    <source>
        <dbReference type="ARBA" id="ARBA00025801"/>
    </source>
</evidence>
<evidence type="ECO:0000256" key="1">
    <source>
        <dbReference type="ARBA" id="ARBA00004324"/>
    </source>
</evidence>
<comment type="subcellular location">
    <subcellularLocation>
        <location evidence="1">Nucleus speckle</location>
    </subcellularLocation>
</comment>
<evidence type="ECO:0000256" key="7">
    <source>
        <dbReference type="ARBA" id="ARBA00026184"/>
    </source>
</evidence>
<feature type="repeat" description="WD" evidence="8">
    <location>
        <begin position="507"/>
        <end position="548"/>
    </location>
</feature>
<comment type="similarity">
    <text evidence="6">Belongs to the WD repeat SMU1 family.</text>
</comment>
<dbReference type="InterPro" id="IPR006594">
    <property type="entry name" value="LisH"/>
</dbReference>
<dbReference type="InterPro" id="IPR015943">
    <property type="entry name" value="WD40/YVTN_repeat-like_dom_sf"/>
</dbReference>
<sequence>MDHLAGEEEGHSTPRPSNRIQRGLLPQLRDDDDDERPRHHLEMATTMTMSAPTTTGSSSALVASTSGSNRFAESLEQLPPSREAYPSARRNTARPLSRRQVQVLQQVEVTRPLLQKARALEDAGSPLDVSSTSLPKDDPKIKEVRPTCAVDGLRPHLSVGLRECRACGREMYSSLTSTSHYPPPQDILRLIEQYLSEEGYMATKLVLHDEANLKAKEKGERQVQTRNLKRAILEGDWAEVDQIVSKGPLVRTQNALLYSLYRQRESIHAISNSLNISNIASCKRLTSPLHFRQAFTLLNKRLKPLEHYQPTPADFKDLCYLLSAKSVHDAPSFKAWEGVSSAREKLCDVLEQMVERERDEKEEESAYVPPGRLVTMLEQAVSFQLELSRFRPRQAPVIRTLLKDYTPFVVPNAVACTFEGHRANVKSVRFIGAEGAQLVSGSSDNSVRVWETHSARCLAVYTGHRSRVWDVDATQDGERLLSASGDKTVKVWDWRNEVEAERCVTTLEGNHGDVYSARWHPSGQHLVTGGYDKIVRLFDVETGTILKTFTGHSLSISSVMFNPLGNLIVSGSKDSNVRFWDSVSGLCIRTLNAQLGEVTSVDMSDSYLLTSSRDNSVRLWDVRMLRPLKRFKAHSNTSHNFVRASFAHASLLVSGSEDGVLYMWDRESSEVLQTLEGHRGIVYGAVWNDKQSLLASHGSDGLIRTWEYDERQEFEFEEGAS</sequence>
<dbReference type="InterPro" id="IPR020472">
    <property type="entry name" value="WD40_PAC1"/>
</dbReference>
<keyword evidence="2 8" id="KW-0853">WD repeat</keyword>
<dbReference type="Proteomes" id="UP000249723">
    <property type="component" value="Unassembled WGS sequence"/>
</dbReference>
<dbReference type="PROSITE" id="PS50896">
    <property type="entry name" value="LISH"/>
    <property type="match status" value="1"/>
</dbReference>
<dbReference type="SUPFAM" id="SSF50978">
    <property type="entry name" value="WD40 repeat-like"/>
    <property type="match status" value="1"/>
</dbReference>
<feature type="repeat" description="WD" evidence="8">
    <location>
        <begin position="461"/>
        <end position="502"/>
    </location>
</feature>